<proteinExistence type="predicted"/>
<name>A0A923IXX1_9ACTO</name>
<dbReference type="GO" id="GO:0016020">
    <property type="term" value="C:membrane"/>
    <property type="evidence" value="ECO:0007669"/>
    <property type="project" value="InterPro"/>
</dbReference>
<sequence length="303" mass="30356">MLNFRYHIVSLVAVFAALAIGIVLGAGPLQARISSALAGPQAEESAVDTAALAAAQRISDADAQALTELAQSRLDGVLADLKVATIALPGASAEDVTAVSKGLESAGAEVVGHASLSENWQAQTMATYRDTLATPLASHLPNLPSDATSDATIAYGIVAALTSTGAETELVTQILTDDSTPILHLDTDPKGAAQALVVVGARDSSKGAADAQSASSLASQEAWSGLARALTSAPKSGLVIADAHDSTSMAAMLRSTGAQITSIDTPGSALSVYAAAIALRDASASARAFGVGEGATRVMPELP</sequence>
<dbReference type="Pfam" id="PF11382">
    <property type="entry name" value="MctB"/>
    <property type="match status" value="1"/>
</dbReference>
<dbReference type="GO" id="GO:0055070">
    <property type="term" value="P:copper ion homeostasis"/>
    <property type="evidence" value="ECO:0007669"/>
    <property type="project" value="InterPro"/>
</dbReference>
<dbReference type="Proteomes" id="UP000617426">
    <property type="component" value="Unassembled WGS sequence"/>
</dbReference>
<dbReference type="InterPro" id="IPR021522">
    <property type="entry name" value="MctB"/>
</dbReference>
<evidence type="ECO:0000313" key="1">
    <source>
        <dbReference type="EMBL" id="MBB6334580.1"/>
    </source>
</evidence>
<reference evidence="1" key="1">
    <citation type="submission" date="2020-08" db="EMBL/GenBank/DDBJ databases">
        <title>Sequencing the genomes of 1000 actinobacteria strains.</title>
        <authorList>
            <person name="Klenk H.-P."/>
        </authorList>
    </citation>
    <scope>NUCLEOTIDE SEQUENCE</scope>
    <source>
        <strain evidence="1">DSM 10695</strain>
    </source>
</reference>
<protein>
    <submittedName>
        <fullName evidence="1">Uncharacterized protein YciI</fullName>
    </submittedName>
</protein>
<keyword evidence="2" id="KW-1185">Reference proteome</keyword>
<organism evidence="1 2">
    <name type="scientific">Schaalia hyovaginalis</name>
    <dbReference type="NCBI Taxonomy" id="29316"/>
    <lineage>
        <taxon>Bacteria</taxon>
        <taxon>Bacillati</taxon>
        <taxon>Actinomycetota</taxon>
        <taxon>Actinomycetes</taxon>
        <taxon>Actinomycetales</taxon>
        <taxon>Actinomycetaceae</taxon>
        <taxon>Schaalia</taxon>
    </lineage>
</organism>
<evidence type="ECO:0000313" key="2">
    <source>
        <dbReference type="Proteomes" id="UP000617426"/>
    </source>
</evidence>
<comment type="caution">
    <text evidence="1">The sequence shown here is derived from an EMBL/GenBank/DDBJ whole genome shotgun (WGS) entry which is preliminary data.</text>
</comment>
<dbReference type="AlphaFoldDB" id="A0A923IXX1"/>
<accession>A0A923IXX1</accession>
<gene>
    <name evidence="1" type="ORF">HD592_001145</name>
</gene>
<dbReference type="GeneID" id="85978867"/>
<dbReference type="RefSeq" id="WP_184452466.1">
    <property type="nucleotide sequence ID" value="NZ_JACHMK010000001.1"/>
</dbReference>
<dbReference type="EMBL" id="JACHMK010000001">
    <property type="protein sequence ID" value="MBB6334580.1"/>
    <property type="molecule type" value="Genomic_DNA"/>
</dbReference>